<accession>A0A225B470</accession>
<dbReference type="InterPro" id="IPR036866">
    <property type="entry name" value="RibonucZ/Hydroxyglut_hydro"/>
</dbReference>
<dbReference type="FunFam" id="3.40.50.720:FF:000125">
    <property type="entry name" value="tRNA threonylcarbamoyladenosine dehydratase 2-like"/>
    <property type="match status" value="1"/>
</dbReference>
<comment type="similarity">
    <text evidence="2">Belongs to the HesA/MoeB/ThiF family.</text>
</comment>
<evidence type="ECO:0000313" key="15">
    <source>
        <dbReference type="EMBL" id="OKL64538.1"/>
    </source>
</evidence>
<dbReference type="AlphaFoldDB" id="A0A225B470"/>
<evidence type="ECO:0000256" key="12">
    <source>
        <dbReference type="SAM" id="MobiDB-lite"/>
    </source>
</evidence>
<evidence type="ECO:0000256" key="1">
    <source>
        <dbReference type="ARBA" id="ARBA00004374"/>
    </source>
</evidence>
<dbReference type="Proteomes" id="UP000214365">
    <property type="component" value="Unassembled WGS sequence"/>
</dbReference>
<dbReference type="SUPFAM" id="SSF56281">
    <property type="entry name" value="Metallo-hydrolase/oxidoreductase"/>
    <property type="match status" value="1"/>
</dbReference>
<comment type="function">
    <text evidence="11">Catalyzes the ATP-dependent dehydration of threonylcarbamoyladenosine at position 37 (t(6)A37) to form cyclic t(6)A37 (ct(6)A37) in tRNAs that read codons beginning with adenine.</text>
</comment>
<dbReference type="PANTHER" id="PTHR43267:SF2">
    <property type="entry name" value="TRNA THREONYLCARBAMOYLADENOSINE DEHYDRATASE 1-RELATED"/>
    <property type="match status" value="1"/>
</dbReference>
<protein>
    <recommendedName>
        <fullName evidence="14">THIF-type NAD/FAD binding fold domain-containing protein</fullName>
    </recommendedName>
</protein>
<keyword evidence="6" id="KW-1000">Mitochondrion outer membrane</keyword>
<reference evidence="15 16" key="1">
    <citation type="submission" date="2015-06" db="EMBL/GenBank/DDBJ databases">
        <title>Talaromyces atroroseus IBT 11181 draft genome.</title>
        <authorList>
            <person name="Rasmussen K.B."/>
            <person name="Rasmussen S."/>
            <person name="Petersen B."/>
            <person name="Sicheritz-Ponten T."/>
            <person name="Mortensen U.H."/>
            <person name="Thrane U."/>
        </authorList>
    </citation>
    <scope>NUCLEOTIDE SEQUENCE [LARGE SCALE GENOMIC DNA]</scope>
    <source>
        <strain evidence="15 16">IBT 11181</strain>
    </source>
</reference>
<feature type="region of interest" description="Disordered" evidence="12">
    <location>
        <begin position="1"/>
        <end position="37"/>
    </location>
</feature>
<feature type="transmembrane region" description="Helical" evidence="13">
    <location>
        <begin position="50"/>
        <end position="71"/>
    </location>
</feature>
<proteinExistence type="inferred from homology"/>
<dbReference type="Gene3D" id="3.40.50.720">
    <property type="entry name" value="NAD(P)-binding Rossmann-like Domain"/>
    <property type="match status" value="1"/>
</dbReference>
<dbReference type="Pfam" id="PF00899">
    <property type="entry name" value="ThiF"/>
    <property type="match status" value="1"/>
</dbReference>
<dbReference type="InterPro" id="IPR035985">
    <property type="entry name" value="Ubiquitin-activating_enz"/>
</dbReference>
<evidence type="ECO:0000256" key="5">
    <source>
        <dbReference type="ARBA" id="ARBA00022741"/>
    </source>
</evidence>
<sequence>MAYQGPRRHTSSDSEFYGKNSNEQRLEKGKNKESMSSWLQRQAGSHNVQLAAAAVVSGVAVAAGIFGFQALKRHEAVEQLKASIPEIDDRHHAEVLTEFGTAGSVPALSKEDLRSAALARRAQQGDYDDDLILEQLARNRVFLTDEGLKKLRSSFVIVVGCGGVGSHATTALARSGVAKIRLIDFDQVTLSSLNRHALATLADVGTPKVQCIRRRLEQIVPWVHFDCRNELFGASAADKLLAPWTSEGPDVHKPDYVIDCIDNIDSKVELLHYCHQHSIPVISSMGAGCKSDPTRIGVADISASMEDPLSRSTRRRLRLLGVNSGIPVVFSTEKPGAGKASLLPLSEEEFAKGKVGELGVLPDFRVRILPVLGTMPAVFGYTIANHVICDVTGYPIDYSLAAKNNKLIDNIFAQLQVTIERLVRAAEGNKTIDGIRIPLSKEEVGFVVDEIWRGRSVISGMPTRLALVPWLPPAAGFKLNPQWEQEGQRFIALDWRNLVCMTKEEAVRHEREVLQGGKPVDELYDERVLQLIAARLKEAEIYERLFPGDPNKVMVIRQLTPEITTFSVPFSRFGLIKFGGRATLVRLATGNMLVVSPVALTADVQQTIASQHGTIKYIAAPDMEHHIHLSAWKKAFPDAEVIAPEGLYEKRQGHPDHKNTEFKHILTKANKRDIHISEEFDQEFDIEYVDGHGNKEIVFLHKPSKTMIQADLIFNLPSNEQYSQSGESPTSGIFTKLFTPLISANPPPATWHKRFVWYITANDRKSVSESVARINTWDFDRVIPCHGDVIETGGKAVFQNVFEWFLQGKKKR</sequence>
<dbReference type="STRING" id="1441469.A0A225B470"/>
<dbReference type="GeneID" id="31000418"/>
<dbReference type="GO" id="GO:0061504">
    <property type="term" value="P:cyclic threonylcarbamoyladenosine biosynthetic process"/>
    <property type="evidence" value="ECO:0007669"/>
    <property type="project" value="TreeGrafter"/>
</dbReference>
<dbReference type="PANTHER" id="PTHR43267">
    <property type="entry name" value="TRNA THREONYLCARBAMOYLADENOSINE DEHYDRATASE"/>
    <property type="match status" value="1"/>
</dbReference>
<dbReference type="OrthoDB" id="10265862at2759"/>
<evidence type="ECO:0000256" key="8">
    <source>
        <dbReference type="ARBA" id="ARBA00022989"/>
    </source>
</evidence>
<evidence type="ECO:0000256" key="13">
    <source>
        <dbReference type="SAM" id="Phobius"/>
    </source>
</evidence>
<organism evidence="15 16">
    <name type="scientific">Talaromyces atroroseus</name>
    <dbReference type="NCBI Taxonomy" id="1441469"/>
    <lineage>
        <taxon>Eukaryota</taxon>
        <taxon>Fungi</taxon>
        <taxon>Dikarya</taxon>
        <taxon>Ascomycota</taxon>
        <taxon>Pezizomycotina</taxon>
        <taxon>Eurotiomycetes</taxon>
        <taxon>Eurotiomycetidae</taxon>
        <taxon>Eurotiales</taxon>
        <taxon>Trichocomaceae</taxon>
        <taxon>Talaromyces</taxon>
        <taxon>Talaromyces sect. Trachyspermi</taxon>
    </lineage>
</organism>
<comment type="caution">
    <text evidence="15">The sequence shown here is derived from an EMBL/GenBank/DDBJ whole genome shotgun (WGS) entry which is preliminary data.</text>
</comment>
<evidence type="ECO:0000256" key="9">
    <source>
        <dbReference type="ARBA" id="ARBA00023128"/>
    </source>
</evidence>
<evidence type="ECO:0000259" key="14">
    <source>
        <dbReference type="Pfam" id="PF00899"/>
    </source>
</evidence>
<dbReference type="GO" id="GO:0061503">
    <property type="term" value="F:tRNA threonylcarbamoyladenosine dehydratase"/>
    <property type="evidence" value="ECO:0007669"/>
    <property type="project" value="TreeGrafter"/>
</dbReference>
<dbReference type="Gene3D" id="3.60.15.10">
    <property type="entry name" value="Ribonuclease Z/Hydroxyacylglutathione hydrolase-like"/>
    <property type="match status" value="1"/>
</dbReference>
<keyword evidence="10 13" id="KW-0472">Membrane</keyword>
<dbReference type="SUPFAM" id="SSF69572">
    <property type="entry name" value="Activating enzymes of the ubiquitin-like proteins"/>
    <property type="match status" value="1"/>
</dbReference>
<keyword evidence="9" id="KW-0496">Mitochondrion</keyword>
<evidence type="ECO:0000256" key="10">
    <source>
        <dbReference type="ARBA" id="ARBA00023136"/>
    </source>
</evidence>
<dbReference type="GO" id="GO:0008641">
    <property type="term" value="F:ubiquitin-like modifier activating enzyme activity"/>
    <property type="evidence" value="ECO:0007669"/>
    <property type="project" value="InterPro"/>
</dbReference>
<comment type="subcellular location">
    <subcellularLocation>
        <location evidence="1">Mitochondrion outer membrane</location>
        <topology evidence="1">Multi-pass membrane protein</topology>
    </subcellularLocation>
</comment>
<keyword evidence="3" id="KW-0436">Ligase</keyword>
<evidence type="ECO:0000256" key="11">
    <source>
        <dbReference type="ARBA" id="ARBA00060084"/>
    </source>
</evidence>
<dbReference type="GO" id="GO:0005524">
    <property type="term" value="F:ATP binding"/>
    <property type="evidence" value="ECO:0007669"/>
    <property type="project" value="UniProtKB-KW"/>
</dbReference>
<name>A0A225B470_TALAT</name>
<keyword evidence="7" id="KW-0067">ATP-binding</keyword>
<keyword evidence="4 13" id="KW-0812">Transmembrane</keyword>
<evidence type="ECO:0000256" key="7">
    <source>
        <dbReference type="ARBA" id="ARBA00022840"/>
    </source>
</evidence>
<dbReference type="InterPro" id="IPR025638">
    <property type="entry name" value="DUF4336"/>
</dbReference>
<evidence type="ECO:0000313" key="16">
    <source>
        <dbReference type="Proteomes" id="UP000214365"/>
    </source>
</evidence>
<dbReference type="EMBL" id="LFMY01000001">
    <property type="protein sequence ID" value="OKL64538.1"/>
    <property type="molecule type" value="Genomic_DNA"/>
</dbReference>
<keyword evidence="16" id="KW-1185">Reference proteome</keyword>
<feature type="compositionally biased region" description="Basic and acidic residues" evidence="12">
    <location>
        <begin position="22"/>
        <end position="33"/>
    </location>
</feature>
<dbReference type="InterPro" id="IPR000594">
    <property type="entry name" value="ThiF_NAD_FAD-bd"/>
</dbReference>
<evidence type="ECO:0000256" key="2">
    <source>
        <dbReference type="ARBA" id="ARBA00009919"/>
    </source>
</evidence>
<gene>
    <name evidence="15" type="ORF">UA08_00663</name>
</gene>
<evidence type="ECO:0000256" key="6">
    <source>
        <dbReference type="ARBA" id="ARBA00022787"/>
    </source>
</evidence>
<keyword evidence="8 13" id="KW-1133">Transmembrane helix</keyword>
<keyword evidence="5" id="KW-0547">Nucleotide-binding</keyword>
<dbReference type="CDD" id="cd00755">
    <property type="entry name" value="YgdL_like"/>
    <property type="match status" value="1"/>
</dbReference>
<evidence type="ECO:0000256" key="3">
    <source>
        <dbReference type="ARBA" id="ARBA00022598"/>
    </source>
</evidence>
<dbReference type="RefSeq" id="XP_020124659.1">
    <property type="nucleotide sequence ID" value="XM_020260494.1"/>
</dbReference>
<feature type="domain" description="THIF-type NAD/FAD binding fold" evidence="14">
    <location>
        <begin position="138"/>
        <end position="409"/>
    </location>
</feature>
<evidence type="ECO:0000256" key="4">
    <source>
        <dbReference type="ARBA" id="ARBA00022692"/>
    </source>
</evidence>
<dbReference type="InterPro" id="IPR045886">
    <property type="entry name" value="ThiF/MoeB/HesA"/>
</dbReference>
<dbReference type="GO" id="GO:0005741">
    <property type="term" value="C:mitochondrial outer membrane"/>
    <property type="evidence" value="ECO:0007669"/>
    <property type="project" value="UniProtKB-SubCell"/>
</dbReference>
<dbReference type="Pfam" id="PF14234">
    <property type="entry name" value="DUF4336"/>
    <property type="match status" value="1"/>
</dbReference>